<evidence type="ECO:0000256" key="1">
    <source>
        <dbReference type="ARBA" id="ARBA00004477"/>
    </source>
</evidence>
<dbReference type="AlphaFoldDB" id="A0A8C4QD13"/>
<comment type="pathway">
    <text evidence="2">Glycolipid biosynthesis; glycosylphosphatidylinositol-anchor biosynthesis.</text>
</comment>
<dbReference type="GO" id="GO:0016255">
    <property type="term" value="P:attachment of GPI anchor to protein"/>
    <property type="evidence" value="ECO:0007669"/>
    <property type="project" value="InterPro"/>
</dbReference>
<evidence type="ECO:0000256" key="3">
    <source>
        <dbReference type="ARBA" id="ARBA00010026"/>
    </source>
</evidence>
<organism evidence="10 11">
    <name type="scientific">Eptatretus burgeri</name>
    <name type="common">Inshore hagfish</name>
    <dbReference type="NCBI Taxonomy" id="7764"/>
    <lineage>
        <taxon>Eukaryota</taxon>
        <taxon>Metazoa</taxon>
        <taxon>Chordata</taxon>
        <taxon>Craniata</taxon>
        <taxon>Vertebrata</taxon>
        <taxon>Cyclostomata</taxon>
        <taxon>Myxini</taxon>
        <taxon>Myxiniformes</taxon>
        <taxon>Myxinidae</taxon>
        <taxon>Eptatretinae</taxon>
        <taxon>Eptatretus</taxon>
    </lineage>
</organism>
<feature type="transmembrane region" description="Helical" evidence="9">
    <location>
        <begin position="197"/>
        <end position="218"/>
    </location>
</feature>
<proteinExistence type="inferred from homology"/>
<accession>A0A8C4QD13</accession>
<reference evidence="10" key="1">
    <citation type="submission" date="2025-05" db="UniProtKB">
        <authorList>
            <consortium name="Ensembl"/>
        </authorList>
    </citation>
    <scope>IDENTIFICATION</scope>
</reference>
<dbReference type="OMA" id="ALWHLWI"/>
<feature type="transmembrane region" description="Helical" evidence="9">
    <location>
        <begin position="225"/>
        <end position="248"/>
    </location>
</feature>
<evidence type="ECO:0000256" key="7">
    <source>
        <dbReference type="ARBA" id="ARBA00022989"/>
    </source>
</evidence>
<evidence type="ECO:0000256" key="2">
    <source>
        <dbReference type="ARBA" id="ARBA00004687"/>
    </source>
</evidence>
<comment type="subcellular location">
    <subcellularLocation>
        <location evidence="1">Endoplasmic reticulum membrane</location>
        <topology evidence="1">Multi-pass membrane protein</topology>
    </subcellularLocation>
</comment>
<keyword evidence="5 9" id="KW-0812">Transmembrane</keyword>
<evidence type="ECO:0000313" key="10">
    <source>
        <dbReference type="Ensembl" id="ENSEBUP00000013623.1"/>
    </source>
</evidence>
<feature type="transmembrane region" description="Helical" evidence="9">
    <location>
        <begin position="328"/>
        <end position="347"/>
    </location>
</feature>
<dbReference type="PANTHER" id="PTHR13121:SF0">
    <property type="entry name" value="PHOSPHATIDYLINOSITOL GLYCAN ANCHOR BIOSYNTHESIS CLASS U PROTEIN"/>
    <property type="match status" value="1"/>
</dbReference>
<dbReference type="GO" id="GO:0006506">
    <property type="term" value="P:GPI anchor biosynthetic process"/>
    <property type="evidence" value="ECO:0007669"/>
    <property type="project" value="UniProtKB-UniPathway"/>
</dbReference>
<feature type="transmembrane region" description="Helical" evidence="9">
    <location>
        <begin position="12"/>
        <end position="40"/>
    </location>
</feature>
<keyword evidence="6" id="KW-0256">Endoplasmic reticulum</keyword>
<keyword evidence="4" id="KW-0337">GPI-anchor biosynthesis</keyword>
<evidence type="ECO:0000256" key="5">
    <source>
        <dbReference type="ARBA" id="ARBA00022692"/>
    </source>
</evidence>
<sequence>MIPCIVSQTPMIIYIFHFLIDYSELVFTVVDITTTVILYLSAKKTALYLWEKQKCRKWSVDVSEILLRPKSLHWLPLHVAAAYLLNPLTVATCVARSTCAFHNLLLALLMLATQHNSIMLSAVFLALASYESLYPVVLLFPVILQLAQKEVKGKLMLQNPYLLCFILEYTVVFLGCLSILLMLSYSLLYSSDFIPAVYGFILSVPDLTPNVGLFWYFFTEVFEHFRLFFICIFQLNTFIYTLPLIIVLSDHPQFLMFIQIALLAVFKSYPNLGDVAFYLALLPIWSHLSRYLRNSFLVLCLLLSCGVLFPILWHLWVFSGSANANFYYAATLAFSTAQILLISDYLYAFRRREFHLKYGTDIKTQDGRKMMVELK</sequence>
<evidence type="ECO:0000256" key="6">
    <source>
        <dbReference type="ARBA" id="ARBA00022824"/>
    </source>
</evidence>
<dbReference type="GeneTree" id="ENSGT00390000014941"/>
<evidence type="ECO:0000256" key="9">
    <source>
        <dbReference type="SAM" id="Phobius"/>
    </source>
</evidence>
<protein>
    <submittedName>
        <fullName evidence="10">Phosphatidylinositol glycan anchor biosynthesis, class U</fullName>
    </submittedName>
</protein>
<dbReference type="Ensembl" id="ENSEBUT00000014199.1">
    <property type="protein sequence ID" value="ENSEBUP00000013623.1"/>
    <property type="gene ID" value="ENSEBUG00000008600.1"/>
</dbReference>
<dbReference type="PANTHER" id="PTHR13121">
    <property type="entry name" value="GPI TRANSAMIDASE COMPONENT PIG-U"/>
    <property type="match status" value="1"/>
</dbReference>
<dbReference type="Proteomes" id="UP000694388">
    <property type="component" value="Unplaced"/>
</dbReference>
<keyword evidence="7 9" id="KW-1133">Transmembrane helix</keyword>
<dbReference type="Pfam" id="PF06728">
    <property type="entry name" value="PIG-U"/>
    <property type="match status" value="1"/>
</dbReference>
<dbReference type="UniPathway" id="UPA00196"/>
<dbReference type="InterPro" id="IPR009600">
    <property type="entry name" value="PIG-U"/>
</dbReference>
<dbReference type="Ensembl" id="ENSEBUT00000014212.1">
    <property type="protein sequence ID" value="ENSEBUP00000013636.1"/>
    <property type="gene ID" value="ENSEBUG00000008600.1"/>
</dbReference>
<name>A0A8C4QD13_EPTBU</name>
<feature type="transmembrane region" description="Helical" evidence="9">
    <location>
        <begin position="296"/>
        <end position="316"/>
    </location>
</feature>
<comment type="similarity">
    <text evidence="3">Belongs to the PIGU family.</text>
</comment>
<keyword evidence="11" id="KW-1185">Reference proteome</keyword>
<evidence type="ECO:0000313" key="11">
    <source>
        <dbReference type="Proteomes" id="UP000694388"/>
    </source>
</evidence>
<evidence type="ECO:0000256" key="8">
    <source>
        <dbReference type="ARBA" id="ARBA00023136"/>
    </source>
</evidence>
<dbReference type="GO" id="GO:0042765">
    <property type="term" value="C:GPI-anchor transamidase complex"/>
    <property type="evidence" value="ECO:0007669"/>
    <property type="project" value="InterPro"/>
</dbReference>
<feature type="transmembrane region" description="Helical" evidence="9">
    <location>
        <begin position="160"/>
        <end position="185"/>
    </location>
</feature>
<keyword evidence="8 9" id="KW-0472">Membrane</keyword>
<feature type="transmembrane region" description="Helical" evidence="9">
    <location>
        <begin position="254"/>
        <end position="284"/>
    </location>
</feature>
<evidence type="ECO:0000256" key="4">
    <source>
        <dbReference type="ARBA" id="ARBA00022502"/>
    </source>
</evidence>